<feature type="non-terminal residue" evidence="2">
    <location>
        <position position="1"/>
    </location>
</feature>
<dbReference type="EMBL" id="CASHTH010000497">
    <property type="protein sequence ID" value="CAI8002760.1"/>
    <property type="molecule type" value="Genomic_DNA"/>
</dbReference>
<proteinExistence type="predicted"/>
<protein>
    <submittedName>
        <fullName evidence="2">Uncharacterized protein</fullName>
    </submittedName>
</protein>
<dbReference type="Proteomes" id="UP001174909">
    <property type="component" value="Unassembled WGS sequence"/>
</dbReference>
<evidence type="ECO:0000313" key="2">
    <source>
        <dbReference type="EMBL" id="CAI8002760.1"/>
    </source>
</evidence>
<feature type="compositionally biased region" description="Polar residues" evidence="1">
    <location>
        <begin position="87"/>
        <end position="105"/>
    </location>
</feature>
<dbReference type="AlphaFoldDB" id="A0AA35W1F8"/>
<name>A0AA35W1F8_GEOBA</name>
<organism evidence="2 3">
    <name type="scientific">Geodia barretti</name>
    <name type="common">Barrett's horny sponge</name>
    <dbReference type="NCBI Taxonomy" id="519541"/>
    <lineage>
        <taxon>Eukaryota</taxon>
        <taxon>Metazoa</taxon>
        <taxon>Porifera</taxon>
        <taxon>Demospongiae</taxon>
        <taxon>Heteroscleromorpha</taxon>
        <taxon>Tetractinellida</taxon>
        <taxon>Astrophorina</taxon>
        <taxon>Geodiidae</taxon>
        <taxon>Geodia</taxon>
    </lineage>
</organism>
<keyword evidence="3" id="KW-1185">Reference proteome</keyword>
<evidence type="ECO:0000313" key="3">
    <source>
        <dbReference type="Proteomes" id="UP001174909"/>
    </source>
</evidence>
<sequence>YEGVKLGRYWTSAGAFRLPGEPLPPPLSIQRGEAVSINSSQDVMSFRERKRKTGCTRKLSFPPLQQSTEGERHTEASTSPSKRKRQSSITQPGLLQTLSVHQSSAAEHHPGRCASLSRPAGCLVLGAGPVSHQ</sequence>
<comment type="caution">
    <text evidence="2">The sequence shown here is derived from an EMBL/GenBank/DDBJ whole genome shotgun (WGS) entry which is preliminary data.</text>
</comment>
<reference evidence="2" key="1">
    <citation type="submission" date="2023-03" db="EMBL/GenBank/DDBJ databases">
        <authorList>
            <person name="Steffen K."/>
            <person name="Cardenas P."/>
        </authorList>
    </citation>
    <scope>NUCLEOTIDE SEQUENCE</scope>
</reference>
<evidence type="ECO:0000256" key="1">
    <source>
        <dbReference type="SAM" id="MobiDB-lite"/>
    </source>
</evidence>
<gene>
    <name evidence="2" type="ORF">GBAR_LOCUS3484</name>
</gene>
<feature type="region of interest" description="Disordered" evidence="1">
    <location>
        <begin position="15"/>
        <end position="118"/>
    </location>
</feature>
<accession>A0AA35W1F8</accession>